<evidence type="ECO:0000256" key="5">
    <source>
        <dbReference type="ARBA" id="ARBA00023136"/>
    </source>
</evidence>
<feature type="compositionally biased region" description="Polar residues" evidence="6">
    <location>
        <begin position="369"/>
        <end position="378"/>
    </location>
</feature>
<evidence type="ECO:0000256" key="7">
    <source>
        <dbReference type="SAM" id="Phobius"/>
    </source>
</evidence>
<feature type="transmembrane region" description="Helical" evidence="7">
    <location>
        <begin position="179"/>
        <end position="200"/>
    </location>
</feature>
<dbReference type="PANTHER" id="PTHR32322:SF2">
    <property type="entry name" value="EAMA DOMAIN-CONTAINING PROTEIN"/>
    <property type="match status" value="1"/>
</dbReference>
<evidence type="ECO:0000256" key="3">
    <source>
        <dbReference type="ARBA" id="ARBA00022692"/>
    </source>
</evidence>
<evidence type="ECO:0000256" key="4">
    <source>
        <dbReference type="ARBA" id="ARBA00022989"/>
    </source>
</evidence>
<evidence type="ECO:0000256" key="2">
    <source>
        <dbReference type="ARBA" id="ARBA00007362"/>
    </source>
</evidence>
<dbReference type="PANTHER" id="PTHR32322">
    <property type="entry name" value="INNER MEMBRANE TRANSPORTER"/>
    <property type="match status" value="1"/>
</dbReference>
<accession>A0ABW4A0E3</accession>
<dbReference type="InterPro" id="IPR000620">
    <property type="entry name" value="EamA_dom"/>
</dbReference>
<gene>
    <name evidence="9" type="ORF">ACFQ5G_01745</name>
</gene>
<evidence type="ECO:0000256" key="6">
    <source>
        <dbReference type="SAM" id="MobiDB-lite"/>
    </source>
</evidence>
<dbReference type="InterPro" id="IPR037185">
    <property type="entry name" value="EmrE-like"/>
</dbReference>
<evidence type="ECO:0000313" key="9">
    <source>
        <dbReference type="EMBL" id="MFD1364059.1"/>
    </source>
</evidence>
<feature type="transmembrane region" description="Helical" evidence="7">
    <location>
        <begin position="36"/>
        <end position="55"/>
    </location>
</feature>
<evidence type="ECO:0000259" key="8">
    <source>
        <dbReference type="Pfam" id="PF00892"/>
    </source>
</evidence>
<comment type="similarity">
    <text evidence="2">Belongs to the EamA transporter family.</text>
</comment>
<proteinExistence type="inferred from homology"/>
<dbReference type="RefSeq" id="WP_317794025.1">
    <property type="nucleotide sequence ID" value="NZ_AP028461.1"/>
</dbReference>
<dbReference type="Proteomes" id="UP001597183">
    <property type="component" value="Unassembled WGS sequence"/>
</dbReference>
<name>A0ABW4A0E3_9ACTN</name>
<dbReference type="EMBL" id="JBHTMK010000004">
    <property type="protein sequence ID" value="MFD1364059.1"/>
    <property type="molecule type" value="Genomic_DNA"/>
</dbReference>
<keyword evidence="4 7" id="KW-1133">Transmembrane helix</keyword>
<feature type="transmembrane region" description="Helical" evidence="7">
    <location>
        <begin position="212"/>
        <end position="231"/>
    </location>
</feature>
<sequence length="378" mass="38468">MTTPSRGAGLVLTAALLWGTIGPAQTLTTGHLDPVALAGWRHLVGGVVLCGIALADPSGGRRLRERRSWTAMLLAGPASAAYQASFLTSVAYNGAAVGTVVGVAGVPLFCGLATYLADRQRLIRGWIAGSALAAAGSLLLFYPGAGARIAPAGLVFGIAAGALFALYTAAAKRLGATGVSVYAGTGVSMLIGGLILSPTMIADAHELTRPRILAVVVWLGVVTTAAAYVLYARGLRSVGTHVAGTLSLGEPVAAALLSLTVLGERLTLAEWAACATILAGLVLATRAPAGAQAPLVVAIGMVPMPVRVPLRPDLVGQPHPPARGVAKAWTTVERSCEQPDIAALRTPQPWGPDLVHPTGNPTAPPFRFSTDQARSSGD</sequence>
<feature type="domain" description="EamA" evidence="8">
    <location>
        <begin position="6"/>
        <end position="141"/>
    </location>
</feature>
<feature type="transmembrane region" description="Helical" evidence="7">
    <location>
        <begin position="123"/>
        <end position="143"/>
    </location>
</feature>
<feature type="transmembrane region" description="Helical" evidence="7">
    <location>
        <begin position="67"/>
        <end position="84"/>
    </location>
</feature>
<keyword evidence="5 7" id="KW-0472">Membrane</keyword>
<keyword evidence="3 7" id="KW-0812">Transmembrane</keyword>
<evidence type="ECO:0000256" key="1">
    <source>
        <dbReference type="ARBA" id="ARBA00004141"/>
    </source>
</evidence>
<evidence type="ECO:0000313" key="10">
    <source>
        <dbReference type="Proteomes" id="UP001597183"/>
    </source>
</evidence>
<dbReference type="InterPro" id="IPR050638">
    <property type="entry name" value="AA-Vitamin_Transporters"/>
</dbReference>
<dbReference type="SUPFAM" id="SSF103481">
    <property type="entry name" value="Multidrug resistance efflux transporter EmrE"/>
    <property type="match status" value="2"/>
</dbReference>
<comment type="caution">
    <text evidence="9">The sequence shown here is derived from an EMBL/GenBank/DDBJ whole genome shotgun (WGS) entry which is preliminary data.</text>
</comment>
<dbReference type="Pfam" id="PF00892">
    <property type="entry name" value="EamA"/>
    <property type="match status" value="2"/>
</dbReference>
<reference evidence="10" key="1">
    <citation type="journal article" date="2019" name="Int. J. Syst. Evol. Microbiol.">
        <title>The Global Catalogue of Microorganisms (GCM) 10K type strain sequencing project: providing services to taxonomists for standard genome sequencing and annotation.</title>
        <authorList>
            <consortium name="The Broad Institute Genomics Platform"/>
            <consortium name="The Broad Institute Genome Sequencing Center for Infectious Disease"/>
            <person name="Wu L."/>
            <person name="Ma J."/>
        </authorList>
    </citation>
    <scope>NUCLEOTIDE SEQUENCE [LARGE SCALE GENOMIC DNA]</scope>
    <source>
        <strain evidence="10">CCM 7526</strain>
    </source>
</reference>
<dbReference type="Gene3D" id="1.10.3730.20">
    <property type="match status" value="1"/>
</dbReference>
<feature type="region of interest" description="Disordered" evidence="6">
    <location>
        <begin position="345"/>
        <end position="378"/>
    </location>
</feature>
<feature type="transmembrane region" description="Helical" evidence="7">
    <location>
        <begin position="149"/>
        <end position="167"/>
    </location>
</feature>
<keyword evidence="10" id="KW-1185">Reference proteome</keyword>
<feature type="domain" description="EamA" evidence="8">
    <location>
        <begin position="153"/>
        <end position="285"/>
    </location>
</feature>
<feature type="transmembrane region" description="Helical" evidence="7">
    <location>
        <begin position="90"/>
        <end position="116"/>
    </location>
</feature>
<organism evidence="9 10">
    <name type="scientific">Actinoplanes sichuanensis</name>
    <dbReference type="NCBI Taxonomy" id="512349"/>
    <lineage>
        <taxon>Bacteria</taxon>
        <taxon>Bacillati</taxon>
        <taxon>Actinomycetota</taxon>
        <taxon>Actinomycetes</taxon>
        <taxon>Micromonosporales</taxon>
        <taxon>Micromonosporaceae</taxon>
        <taxon>Actinoplanes</taxon>
    </lineage>
</organism>
<protein>
    <submittedName>
        <fullName evidence="9">DMT family transporter</fullName>
    </submittedName>
</protein>
<comment type="subcellular location">
    <subcellularLocation>
        <location evidence="1">Membrane</location>
        <topology evidence="1">Multi-pass membrane protein</topology>
    </subcellularLocation>
</comment>